<feature type="region of interest" description="Disordered" evidence="1">
    <location>
        <begin position="288"/>
        <end position="319"/>
    </location>
</feature>
<proteinExistence type="predicted"/>
<reference evidence="3 4" key="1">
    <citation type="submission" date="2020-06" db="EMBL/GenBank/DDBJ databases">
        <title>Actinomadura xiongansis sp. nov., isolated from soil of Baiyangdian.</title>
        <authorList>
            <person name="Zhang X."/>
        </authorList>
    </citation>
    <scope>NUCLEOTIDE SEQUENCE [LARGE SCALE GENOMIC DNA]</scope>
    <source>
        <strain evidence="3 4">HBUM206468</strain>
    </source>
</reference>
<sequence length="423" mass="45392">MAPRTPAPMLLAIDPLQVIDQHPVPAALVAVAAVIALVPLLLLLRGTFRAAARPTRGISAENVFTVVAAGIATAVAAQGMWQFFGDILHFSGPLRVLTFAFIEVSVITSALRARASMRERHSAGVDGIAVWVLTCLSAVLSSLDARSFGETVLRLTAPLVAAWLWERGMALERMRITGRTRVNWRLTPERVLVRIGLADPTGRDIGEVDAQRRLMRLALAAKHARTVRDTGTRRAQRRALAKLDRAMERTVEYGGLGTDPARQDMLIAQLGVLYNAASLLDLEPEAPWAATPADGRSADDADAHPAEQRPVPVEPDTAPEVPQAMPHALVRDGAVQDTPAEPPPAAELRPAPAVVPGAKVATDTGELAALFLDALGRHEGSVPAARADMERAGRRPPSSGYAYKLRKRWHEQTAGTGRLTRVG</sequence>
<accession>A0ABR7LKZ2</accession>
<feature type="transmembrane region" description="Helical" evidence="2">
    <location>
        <begin position="63"/>
        <end position="84"/>
    </location>
</feature>
<name>A0ABR7LKZ2_9ACTN</name>
<evidence type="ECO:0008006" key="5">
    <source>
        <dbReference type="Google" id="ProtNLM"/>
    </source>
</evidence>
<feature type="compositionally biased region" description="Basic and acidic residues" evidence="1">
    <location>
        <begin position="296"/>
        <end position="307"/>
    </location>
</feature>
<evidence type="ECO:0000256" key="2">
    <source>
        <dbReference type="SAM" id="Phobius"/>
    </source>
</evidence>
<protein>
    <recommendedName>
        <fullName evidence="5">DUF2637 domain-containing protein</fullName>
    </recommendedName>
</protein>
<evidence type="ECO:0000313" key="4">
    <source>
        <dbReference type="Proteomes" id="UP000805614"/>
    </source>
</evidence>
<keyword evidence="4" id="KW-1185">Reference proteome</keyword>
<organism evidence="3 4">
    <name type="scientific">Actinomadura alba</name>
    <dbReference type="NCBI Taxonomy" id="406431"/>
    <lineage>
        <taxon>Bacteria</taxon>
        <taxon>Bacillati</taxon>
        <taxon>Actinomycetota</taxon>
        <taxon>Actinomycetes</taxon>
        <taxon>Streptosporangiales</taxon>
        <taxon>Thermomonosporaceae</taxon>
        <taxon>Actinomadura</taxon>
    </lineage>
</organism>
<feature type="transmembrane region" description="Helical" evidence="2">
    <location>
        <begin position="24"/>
        <end position="43"/>
    </location>
</feature>
<comment type="caution">
    <text evidence="3">The sequence shown here is derived from an EMBL/GenBank/DDBJ whole genome shotgun (WGS) entry which is preliminary data.</text>
</comment>
<dbReference type="Proteomes" id="UP000805614">
    <property type="component" value="Unassembled WGS sequence"/>
</dbReference>
<evidence type="ECO:0000313" key="3">
    <source>
        <dbReference type="EMBL" id="MBC6465147.1"/>
    </source>
</evidence>
<dbReference type="EMBL" id="JABVEC010000003">
    <property type="protein sequence ID" value="MBC6465147.1"/>
    <property type="molecule type" value="Genomic_DNA"/>
</dbReference>
<keyword evidence="2" id="KW-1133">Transmembrane helix</keyword>
<dbReference type="RefSeq" id="WP_187242155.1">
    <property type="nucleotide sequence ID" value="NZ_BAAAOK010000017.1"/>
</dbReference>
<gene>
    <name evidence="3" type="ORF">HKK74_06535</name>
</gene>
<keyword evidence="2" id="KW-0812">Transmembrane</keyword>
<keyword evidence="2" id="KW-0472">Membrane</keyword>
<evidence type="ECO:0000256" key="1">
    <source>
        <dbReference type="SAM" id="MobiDB-lite"/>
    </source>
</evidence>